<keyword evidence="2" id="KW-0812">Transmembrane</keyword>
<evidence type="ECO:0000256" key="2">
    <source>
        <dbReference type="SAM" id="Phobius"/>
    </source>
</evidence>
<name>A0ABY1QSP8_9BACT</name>
<keyword evidence="2" id="KW-0472">Membrane</keyword>
<evidence type="ECO:0000256" key="1">
    <source>
        <dbReference type="SAM" id="MobiDB-lite"/>
    </source>
</evidence>
<accession>A0ABY1QSP8</accession>
<proteinExistence type="predicted"/>
<feature type="region of interest" description="Disordered" evidence="1">
    <location>
        <begin position="72"/>
        <end position="93"/>
    </location>
</feature>
<protein>
    <submittedName>
        <fullName evidence="3">Uncharacterized protein</fullName>
    </submittedName>
</protein>
<dbReference type="EMBL" id="FXUG01000031">
    <property type="protein sequence ID" value="SMP79353.1"/>
    <property type="molecule type" value="Genomic_DNA"/>
</dbReference>
<keyword evidence="2" id="KW-1133">Transmembrane helix</keyword>
<evidence type="ECO:0000313" key="4">
    <source>
        <dbReference type="Proteomes" id="UP001158067"/>
    </source>
</evidence>
<feature type="transmembrane region" description="Helical" evidence="2">
    <location>
        <begin position="47"/>
        <end position="64"/>
    </location>
</feature>
<gene>
    <name evidence="3" type="ORF">SAMN06265222_1315</name>
</gene>
<sequence>MMVSLSPRYCQFNLDGSKPMTSAGRFTLLLVFVFAVARVVRQDASDLHIDGLVILAAVGVGWLVKRSDRHRNNLRSDEDGGQGMVPNTFDRLQ</sequence>
<keyword evidence="4" id="KW-1185">Reference proteome</keyword>
<evidence type="ECO:0000313" key="3">
    <source>
        <dbReference type="EMBL" id="SMP79353.1"/>
    </source>
</evidence>
<comment type="caution">
    <text evidence="3">The sequence shown here is derived from an EMBL/GenBank/DDBJ whole genome shotgun (WGS) entry which is preliminary data.</text>
</comment>
<reference evidence="3 4" key="1">
    <citation type="submission" date="2017-05" db="EMBL/GenBank/DDBJ databases">
        <authorList>
            <person name="Varghese N."/>
            <person name="Submissions S."/>
        </authorList>
    </citation>
    <scope>NUCLEOTIDE SEQUENCE [LARGE SCALE GENOMIC DNA]</scope>
    <source>
        <strain evidence="3 4">DSM 25457</strain>
    </source>
</reference>
<dbReference type="Proteomes" id="UP001158067">
    <property type="component" value="Unassembled WGS sequence"/>
</dbReference>
<organism evidence="3 4">
    <name type="scientific">Neorhodopirellula lusitana</name>
    <dbReference type="NCBI Taxonomy" id="445327"/>
    <lineage>
        <taxon>Bacteria</taxon>
        <taxon>Pseudomonadati</taxon>
        <taxon>Planctomycetota</taxon>
        <taxon>Planctomycetia</taxon>
        <taxon>Pirellulales</taxon>
        <taxon>Pirellulaceae</taxon>
        <taxon>Neorhodopirellula</taxon>
    </lineage>
</organism>